<dbReference type="RefSeq" id="WP_014801273.1">
    <property type="nucleotide sequence ID" value="NC_018020.1"/>
</dbReference>
<dbReference type="InterPro" id="IPR011055">
    <property type="entry name" value="Dup_hybrid_motif"/>
</dbReference>
<keyword evidence="2" id="KW-1133">Transmembrane helix</keyword>
<dbReference type="PANTHER" id="PTHR21666">
    <property type="entry name" value="PEPTIDASE-RELATED"/>
    <property type="match status" value="1"/>
</dbReference>
<evidence type="ECO:0000313" key="5">
    <source>
        <dbReference type="Proteomes" id="UP000006048"/>
    </source>
</evidence>
<name>I4B0E5_TURPD</name>
<keyword evidence="1" id="KW-0732">Signal</keyword>
<organism evidence="4 5">
    <name type="scientific">Turneriella parva (strain ATCC BAA-1111 / DSM 21527 / NCTC 11395 / H)</name>
    <name type="common">Leptospira parva</name>
    <dbReference type="NCBI Taxonomy" id="869212"/>
    <lineage>
        <taxon>Bacteria</taxon>
        <taxon>Pseudomonadati</taxon>
        <taxon>Spirochaetota</taxon>
        <taxon>Spirochaetia</taxon>
        <taxon>Leptospirales</taxon>
        <taxon>Leptospiraceae</taxon>
        <taxon>Turneriella</taxon>
    </lineage>
</organism>
<dbReference type="InterPro" id="IPR016047">
    <property type="entry name" value="M23ase_b-sheet_dom"/>
</dbReference>
<dbReference type="FunFam" id="2.70.70.10:FF:000006">
    <property type="entry name" value="M23 family peptidase"/>
    <property type="match status" value="1"/>
</dbReference>
<dbReference type="OrthoDB" id="305469at2"/>
<keyword evidence="2" id="KW-0812">Transmembrane</keyword>
<evidence type="ECO:0000259" key="3">
    <source>
        <dbReference type="Pfam" id="PF01551"/>
    </source>
</evidence>
<dbReference type="MEROPS" id="M23.009"/>
<dbReference type="Gene3D" id="2.70.70.10">
    <property type="entry name" value="Glucose Permease (Domain IIA)"/>
    <property type="match status" value="1"/>
</dbReference>
<dbReference type="PANTHER" id="PTHR21666:SF289">
    <property type="entry name" value="L-ALA--D-GLU ENDOPEPTIDASE"/>
    <property type="match status" value="1"/>
</dbReference>
<dbReference type="CDD" id="cd12797">
    <property type="entry name" value="M23_peptidase"/>
    <property type="match status" value="1"/>
</dbReference>
<feature type="transmembrane region" description="Helical" evidence="2">
    <location>
        <begin position="46"/>
        <end position="68"/>
    </location>
</feature>
<dbReference type="KEGG" id="tpx:Turpa_0090"/>
<dbReference type="InterPro" id="IPR050570">
    <property type="entry name" value="Cell_wall_metabolism_enzyme"/>
</dbReference>
<gene>
    <name evidence="4" type="ordered locus">Turpa_0090</name>
</gene>
<dbReference type="Pfam" id="PF01551">
    <property type="entry name" value="Peptidase_M23"/>
    <property type="match status" value="1"/>
</dbReference>
<accession>I4B0E5</accession>
<dbReference type="HOGENOM" id="CLU_029425_2_4_12"/>
<dbReference type="AlphaFoldDB" id="I4B0E5"/>
<dbReference type="GO" id="GO:0004222">
    <property type="term" value="F:metalloendopeptidase activity"/>
    <property type="evidence" value="ECO:0007669"/>
    <property type="project" value="TreeGrafter"/>
</dbReference>
<evidence type="ECO:0000256" key="2">
    <source>
        <dbReference type="SAM" id="Phobius"/>
    </source>
</evidence>
<dbReference type="SUPFAM" id="SSF51261">
    <property type="entry name" value="Duplicated hybrid motif"/>
    <property type="match status" value="1"/>
</dbReference>
<proteinExistence type="predicted"/>
<dbReference type="STRING" id="869212.Turpa_0090"/>
<feature type="domain" description="M23ase beta-sheet core" evidence="3">
    <location>
        <begin position="250"/>
        <end position="344"/>
    </location>
</feature>
<keyword evidence="2" id="KW-0472">Membrane</keyword>
<reference evidence="4 5" key="1">
    <citation type="submission" date="2012-06" db="EMBL/GenBank/DDBJ databases">
        <title>The complete chromosome of genome of Turneriella parva DSM 21527.</title>
        <authorList>
            <consortium name="US DOE Joint Genome Institute (JGI-PGF)"/>
            <person name="Lucas S."/>
            <person name="Han J."/>
            <person name="Lapidus A."/>
            <person name="Bruce D."/>
            <person name="Goodwin L."/>
            <person name="Pitluck S."/>
            <person name="Peters L."/>
            <person name="Kyrpides N."/>
            <person name="Mavromatis K."/>
            <person name="Ivanova N."/>
            <person name="Mikhailova N."/>
            <person name="Chertkov O."/>
            <person name="Detter J.C."/>
            <person name="Tapia R."/>
            <person name="Han C."/>
            <person name="Land M."/>
            <person name="Hauser L."/>
            <person name="Markowitz V."/>
            <person name="Cheng J.-F."/>
            <person name="Hugenholtz P."/>
            <person name="Woyke T."/>
            <person name="Wu D."/>
            <person name="Gronow S."/>
            <person name="Wellnitz S."/>
            <person name="Brambilla E."/>
            <person name="Klenk H.-P."/>
            <person name="Eisen J.A."/>
        </authorList>
    </citation>
    <scope>NUCLEOTIDE SEQUENCE [LARGE SCALE GENOMIC DNA]</scope>
    <source>
        <strain evidence="5">ATCC BAA-1111 / DSM 21527 / NCTC 11395 / H</strain>
    </source>
</reference>
<dbReference type="Proteomes" id="UP000006048">
    <property type="component" value="Chromosome"/>
</dbReference>
<dbReference type="EMBL" id="CP002959">
    <property type="protein sequence ID" value="AFM10752.1"/>
    <property type="molecule type" value="Genomic_DNA"/>
</dbReference>
<evidence type="ECO:0000313" key="4">
    <source>
        <dbReference type="EMBL" id="AFM10752.1"/>
    </source>
</evidence>
<evidence type="ECO:0000256" key="1">
    <source>
        <dbReference type="ARBA" id="ARBA00022729"/>
    </source>
</evidence>
<keyword evidence="5" id="KW-1185">Reference proteome</keyword>
<protein>
    <submittedName>
        <fullName evidence="4">Peptidase M23</fullName>
    </submittedName>
</protein>
<sequence length="351" mass="39800">MTIRQRIEKRAAAVRKRLREKGNERITFLVIPHNDKAIVNMQLSNYVIALAIFSLIFVIVASVFAVSLQRNIQVEADQLQDRDRAYVNERELYVQKYHEMVVQQDFFKKQFVKVIKQAKLHEGDQPVFLDNDILHDSAVQMLDAEGEDFARSLSYKENRTVKFLNFETTLKIAQGQSQEEGFYFYPEITLYRKLKLDLNQTRNAVTMLQQLLKEREVVQQALPYYWPLAGGHFTSFFGGRISPFGHSKDFHTGVDLADATGTPIYAAADGRVIGCGYSGGYGLAVKISHPFGFQTLYGHMSSLYAACGSYVRKGQTIGRVGSTGRATGPHLHYEVRIMDHPVNPMPYLTSG</sequence>